<name>A0A7R9FEI5_9NEOP</name>
<evidence type="ECO:0000313" key="2">
    <source>
        <dbReference type="EMBL" id="CAD7450888.1"/>
    </source>
</evidence>
<dbReference type="AlphaFoldDB" id="A0A7R9FEI5"/>
<feature type="region of interest" description="Disordered" evidence="1">
    <location>
        <begin position="125"/>
        <end position="151"/>
    </location>
</feature>
<reference evidence="2" key="1">
    <citation type="submission" date="2020-11" db="EMBL/GenBank/DDBJ databases">
        <authorList>
            <person name="Tran Van P."/>
        </authorList>
    </citation>
    <scope>NUCLEOTIDE SEQUENCE</scope>
</reference>
<feature type="compositionally biased region" description="Polar residues" evidence="1">
    <location>
        <begin position="142"/>
        <end position="151"/>
    </location>
</feature>
<dbReference type="EMBL" id="OD580228">
    <property type="protein sequence ID" value="CAD7450888.1"/>
    <property type="molecule type" value="Genomic_DNA"/>
</dbReference>
<accession>A0A7R9FEI5</accession>
<organism evidence="2">
    <name type="scientific">Timema bartmani</name>
    <dbReference type="NCBI Taxonomy" id="61472"/>
    <lineage>
        <taxon>Eukaryota</taxon>
        <taxon>Metazoa</taxon>
        <taxon>Ecdysozoa</taxon>
        <taxon>Arthropoda</taxon>
        <taxon>Hexapoda</taxon>
        <taxon>Insecta</taxon>
        <taxon>Pterygota</taxon>
        <taxon>Neoptera</taxon>
        <taxon>Polyneoptera</taxon>
        <taxon>Phasmatodea</taxon>
        <taxon>Timematodea</taxon>
        <taxon>Timematoidea</taxon>
        <taxon>Timematidae</taxon>
        <taxon>Timema</taxon>
    </lineage>
</organism>
<evidence type="ECO:0000256" key="1">
    <source>
        <dbReference type="SAM" id="MobiDB-lite"/>
    </source>
</evidence>
<proteinExistence type="predicted"/>
<gene>
    <name evidence="2" type="ORF">TBIB3V08_LOCUS13157</name>
</gene>
<sequence>MFTAGQMWEFLGSLIITTALSALLSLVFESPIISIEKALLEKEGSGNEKLEGVTTMFVFEDKLHAFMCKSGLWIGKVQEINYSVFPKLKALSDNKSYTTITEEVQHNVLCHLQILKDEFTLRTKTRPQSSKNYQHETKQSDTSENINLPDL</sequence>
<protein>
    <submittedName>
        <fullName evidence="2">Uncharacterized protein</fullName>
    </submittedName>
</protein>